<name>A0A8S1H9X4_9PELO</name>
<sequence>MDLNTDSVTPEPESQEILKEIGSFELSQKVVERELTNTEMLIKEALNLHERPDVQNLLYPPNHKPSFQCLPRFVGFFSSEMWKNKEDSSLFRPIPVYHESFTFSSPEKAQPDKWMDEVVLQPIGDQESVAKTVDILLQNGLEMPPKA</sequence>
<keyword evidence="2" id="KW-1185">Reference proteome</keyword>
<dbReference type="EMBL" id="CAJGYM010000012">
    <property type="protein sequence ID" value="CAD6189810.1"/>
    <property type="molecule type" value="Genomic_DNA"/>
</dbReference>
<dbReference type="AlphaFoldDB" id="A0A8S1H9X4"/>
<evidence type="ECO:0000313" key="2">
    <source>
        <dbReference type="Proteomes" id="UP000835052"/>
    </source>
</evidence>
<organism evidence="1 2">
    <name type="scientific">Caenorhabditis auriculariae</name>
    <dbReference type="NCBI Taxonomy" id="2777116"/>
    <lineage>
        <taxon>Eukaryota</taxon>
        <taxon>Metazoa</taxon>
        <taxon>Ecdysozoa</taxon>
        <taxon>Nematoda</taxon>
        <taxon>Chromadorea</taxon>
        <taxon>Rhabditida</taxon>
        <taxon>Rhabditina</taxon>
        <taxon>Rhabditomorpha</taxon>
        <taxon>Rhabditoidea</taxon>
        <taxon>Rhabditidae</taxon>
        <taxon>Peloderinae</taxon>
        <taxon>Caenorhabditis</taxon>
    </lineage>
</organism>
<comment type="caution">
    <text evidence="1">The sequence shown here is derived from an EMBL/GenBank/DDBJ whole genome shotgun (WGS) entry which is preliminary data.</text>
</comment>
<proteinExistence type="predicted"/>
<reference evidence="1" key="1">
    <citation type="submission" date="2020-10" db="EMBL/GenBank/DDBJ databases">
        <authorList>
            <person name="Kikuchi T."/>
        </authorList>
    </citation>
    <scope>NUCLEOTIDE SEQUENCE</scope>
    <source>
        <strain evidence="1">NKZ352</strain>
    </source>
</reference>
<gene>
    <name evidence="1" type="ORF">CAUJ_LOCUS5729</name>
</gene>
<dbReference type="Proteomes" id="UP000835052">
    <property type="component" value="Unassembled WGS sequence"/>
</dbReference>
<evidence type="ECO:0000313" key="1">
    <source>
        <dbReference type="EMBL" id="CAD6189810.1"/>
    </source>
</evidence>
<accession>A0A8S1H9X4</accession>
<protein>
    <submittedName>
        <fullName evidence="1">Uncharacterized protein</fullName>
    </submittedName>
</protein>